<evidence type="ECO:0000256" key="1">
    <source>
        <dbReference type="SAM" id="Phobius"/>
    </source>
</evidence>
<keyword evidence="1" id="KW-0472">Membrane</keyword>
<gene>
    <name evidence="2" type="ORF">Prudu_022272</name>
</gene>
<feature type="transmembrane region" description="Helical" evidence="1">
    <location>
        <begin position="49"/>
        <end position="71"/>
    </location>
</feature>
<sequence length="179" mass="20002">MLVLCVCGGDIYHQKGMAVLVMIYEGLSLCASTIWDLQEMRFAAIFDDVSFVAITIIMAAVSSDPFMYIIIVPTYVSWTRIPHRIEKGFDHSANAQALPEACPPQIHLGVLVPNARPQKKERKKILNFWNKRGGNGEKNINVPGIELLSCGVECCRSILTKVVLKESKMKILIHYIPSN</sequence>
<keyword evidence="1" id="KW-0812">Transmembrane</keyword>
<name>A0A4Y1RZ49_PRUDU</name>
<accession>A0A4Y1RZ49</accession>
<proteinExistence type="predicted"/>
<protein>
    <submittedName>
        <fullName evidence="2">Uncharacterized protein</fullName>
    </submittedName>
</protein>
<keyword evidence="1" id="KW-1133">Transmembrane helix</keyword>
<reference evidence="2" key="1">
    <citation type="journal article" date="2019" name="Science">
        <title>Mutation of a bHLH transcription factor allowed almond domestication.</title>
        <authorList>
            <person name="Sanchez-Perez R."/>
            <person name="Pavan S."/>
            <person name="Mazzeo R."/>
            <person name="Moldovan C."/>
            <person name="Aiese Cigliano R."/>
            <person name="Del Cueto J."/>
            <person name="Ricciardi F."/>
            <person name="Lotti C."/>
            <person name="Ricciardi L."/>
            <person name="Dicenta F."/>
            <person name="Lopez-Marques R.L."/>
            <person name="Lindberg Moller B."/>
        </authorList>
    </citation>
    <scope>NUCLEOTIDE SEQUENCE</scope>
</reference>
<dbReference type="AlphaFoldDB" id="A0A4Y1RZ49"/>
<feature type="transmembrane region" description="Helical" evidence="1">
    <location>
        <begin position="18"/>
        <end position="37"/>
    </location>
</feature>
<evidence type="ECO:0000313" key="2">
    <source>
        <dbReference type="EMBL" id="BBH09699.1"/>
    </source>
</evidence>
<dbReference type="EMBL" id="AP019304">
    <property type="protein sequence ID" value="BBH09699.1"/>
    <property type="molecule type" value="Genomic_DNA"/>
</dbReference>
<organism evidence="2">
    <name type="scientific">Prunus dulcis</name>
    <name type="common">Almond</name>
    <name type="synonym">Amygdalus dulcis</name>
    <dbReference type="NCBI Taxonomy" id="3755"/>
    <lineage>
        <taxon>Eukaryota</taxon>
        <taxon>Viridiplantae</taxon>
        <taxon>Streptophyta</taxon>
        <taxon>Embryophyta</taxon>
        <taxon>Tracheophyta</taxon>
        <taxon>Spermatophyta</taxon>
        <taxon>Magnoliopsida</taxon>
        <taxon>eudicotyledons</taxon>
        <taxon>Gunneridae</taxon>
        <taxon>Pentapetalae</taxon>
        <taxon>rosids</taxon>
        <taxon>fabids</taxon>
        <taxon>Rosales</taxon>
        <taxon>Rosaceae</taxon>
        <taxon>Amygdaloideae</taxon>
        <taxon>Amygdaleae</taxon>
        <taxon>Prunus</taxon>
    </lineage>
</organism>